<organism evidence="2 4">
    <name type="scientific">Pseudomonas tohonis</name>
    <dbReference type="NCBI Taxonomy" id="2725477"/>
    <lineage>
        <taxon>Bacteria</taxon>
        <taxon>Pseudomonadati</taxon>
        <taxon>Pseudomonadota</taxon>
        <taxon>Gammaproteobacteria</taxon>
        <taxon>Pseudomonadales</taxon>
        <taxon>Pseudomonadaceae</taxon>
        <taxon>Pseudomonas</taxon>
    </lineage>
</organism>
<dbReference type="EMBL" id="AP023189">
    <property type="protein sequence ID" value="BCG24012.1"/>
    <property type="molecule type" value="Genomic_DNA"/>
</dbReference>
<dbReference type="Proteomes" id="UP001054892">
    <property type="component" value="Unassembled WGS sequence"/>
</dbReference>
<sequence length="308" mass="34941">MKLAVAIIHGIGNQQDLRDDDGQHSFAQGLIRGLRKRLGSDAEQIAFQSLYWASVLDKREQAYLDRLEREPVTWRRLREAVTLFLGDASGYRKVSQAYDTTYEEVHQCLRNGLNALRARVGPNTPLVVLAHSLGGHIFSNFVWDQQKLNDTPSCPRDPFIALETLAGLVTFGCNIPLFTFAYDPVQPIRFPGHCLEERVREQARWLNVYAPADPLGYPLRPLQNYTAVVQEDRAMPVGPWYKRHTPLSHMEYWEDARFHRYLAGHLRQLLVACDEPEPGGAGRTQPAGDPGAAEVRGVEWLPVHPQRQ</sequence>
<evidence type="ECO:0000313" key="2">
    <source>
        <dbReference type="EMBL" id="BCG24012.1"/>
    </source>
</evidence>
<dbReference type="InterPro" id="IPR029058">
    <property type="entry name" value="AB_hydrolase_fold"/>
</dbReference>
<evidence type="ECO:0000313" key="5">
    <source>
        <dbReference type="Proteomes" id="UP001054892"/>
    </source>
</evidence>
<dbReference type="EMBL" id="BQKM01000032">
    <property type="protein sequence ID" value="GJN56368.1"/>
    <property type="molecule type" value="Genomic_DNA"/>
</dbReference>
<evidence type="ECO:0000256" key="1">
    <source>
        <dbReference type="SAM" id="MobiDB-lite"/>
    </source>
</evidence>
<evidence type="ECO:0000313" key="3">
    <source>
        <dbReference type="EMBL" id="GJN56368.1"/>
    </source>
</evidence>
<dbReference type="Proteomes" id="UP000509383">
    <property type="component" value="Chromosome"/>
</dbReference>
<reference evidence="2 4" key="1">
    <citation type="submission" date="2020-05" db="EMBL/GenBank/DDBJ databases">
        <title>Characterization of novel class B3 metallo-beta-lactamase from novel Pseudomonas species.</title>
        <authorList>
            <person name="Yamada K."/>
            <person name="Aoki K."/>
            <person name="Ishii Y."/>
        </authorList>
    </citation>
    <scope>NUCLEOTIDE SEQUENCE [LARGE SCALE GENOMIC DNA]</scope>
    <source>
        <strain evidence="2 4">TUM18999</strain>
        <strain evidence="3 5">TUM20286</strain>
    </source>
</reference>
<keyword evidence="5" id="KW-1185">Reference proteome</keyword>
<dbReference type="AlphaFoldDB" id="A0A6J4E2N4"/>
<dbReference type="RefSeq" id="WP_228723572.1">
    <property type="nucleotide sequence ID" value="NZ_AP023189.1"/>
</dbReference>
<evidence type="ECO:0000313" key="4">
    <source>
        <dbReference type="Proteomes" id="UP000509383"/>
    </source>
</evidence>
<accession>A0A6J4E2N4</accession>
<name>A0A6J4E2N4_9PSED</name>
<dbReference type="KEGG" id="ptw:TUM18999_22030"/>
<gene>
    <name evidence="2" type="ORF">TUM18999_22030</name>
    <name evidence="3" type="ORF">TUM20286_61200</name>
</gene>
<evidence type="ECO:0008006" key="6">
    <source>
        <dbReference type="Google" id="ProtNLM"/>
    </source>
</evidence>
<feature type="region of interest" description="Disordered" evidence="1">
    <location>
        <begin position="276"/>
        <end position="308"/>
    </location>
</feature>
<proteinExistence type="predicted"/>
<dbReference type="SUPFAM" id="SSF53474">
    <property type="entry name" value="alpha/beta-Hydrolases"/>
    <property type="match status" value="1"/>
</dbReference>
<protein>
    <recommendedName>
        <fullName evidence="6">Alpha/beta hydrolase</fullName>
    </recommendedName>
</protein>